<comment type="caution">
    <text evidence="2">The sequence shown here is derived from an EMBL/GenBank/DDBJ whole genome shotgun (WGS) entry which is preliminary data.</text>
</comment>
<evidence type="ECO:0000313" key="3">
    <source>
        <dbReference type="Proteomes" id="UP000305362"/>
    </source>
</evidence>
<protein>
    <recommendedName>
        <fullName evidence="1">Reverse transcriptase domain-containing protein</fullName>
    </recommendedName>
</protein>
<sequence>MALQPGIQRAKSEGNKKALDDFMKYPGEVISPPERTTGGFDQDIGTKSEKQCERGLISNAARTLVDDTAIHNLTDDVVKKLSDLHPAGEKNPFVNQGKAPVGEPDKGKVEEALNSFAKDTGAGVSGWTVPLMLLAFKEEPFQRFLTLLTSQINQGTASGRGLLNTSRITPLVKPDGGVRPIACNELMYRVAAKAILKQHFKPTALQKGQVGVGTPGGIEVVIRAVEKMVSGESNFKHVLSLDFSNAYNTVSRKSMAKEIQENTPSLFRTAKWAYGNPTTLAAANGDKQVSLQSAQGVRQGDPLAPVFFSIALKPVMTKLQDILGSNGIVLSYLDDVYILSDDDVKDKIFKELDDMQLSIQLNKKKSFGKSIEEIRSTGMELLGTVVGPKSIRVGFIRKQLEEVKKKLSCLSMVRDQYAWILLSKSYQASLRHLLRSLDLSDSMEEWQEVDNTFHATVRSLRGSKHELDTDEDLFHLPTYYGGLGISSHVIVAPHARKAMAEQADAVLERIFQENASLESPAVTKQKTYTDRINKDKWKNLEDRLDVYGKCQLSENGTKLGRKPLTSLPFEPGLRFTNAEFKSLLHIRTLCPGAAQICQCGQRNVPGHDDVCRDRVQMKTKRHDAIRNYLAKFLSAAGLKVDMEIPLGGSDNKRMDLVLKESNGAGALTMHDITVHSSIALVPHIQQSTKDWQKKSGSELIRVGLNHQAHKKVLKYRNHVPVTFVPIVFGAGGAMTMAQDYPQLGPPTEAYFVCARKEESDKLPLDLGKH</sequence>
<dbReference type="AlphaFoldDB" id="A0AB74K7X2"/>
<dbReference type="InterPro" id="IPR000477">
    <property type="entry name" value="RT_dom"/>
</dbReference>
<dbReference type="PANTHER" id="PTHR48462:SF1">
    <property type="entry name" value="PROTEIN, PUTATIVE-RELATED"/>
    <property type="match status" value="1"/>
</dbReference>
<evidence type="ECO:0000259" key="1">
    <source>
        <dbReference type="PROSITE" id="PS50878"/>
    </source>
</evidence>
<organism evidence="2 3">
    <name type="scientific">Wallemia mellicola</name>
    <dbReference type="NCBI Taxonomy" id="1708541"/>
    <lineage>
        <taxon>Eukaryota</taxon>
        <taxon>Fungi</taxon>
        <taxon>Dikarya</taxon>
        <taxon>Basidiomycota</taxon>
        <taxon>Wallemiomycotina</taxon>
        <taxon>Wallemiomycetes</taxon>
        <taxon>Wallemiales</taxon>
        <taxon>Wallemiaceae</taxon>
        <taxon>Wallemia</taxon>
    </lineage>
</organism>
<reference evidence="2 3" key="1">
    <citation type="submission" date="2019-03" db="EMBL/GenBank/DDBJ databases">
        <title>Sequencing 25 genomes of Wallemia mellicola.</title>
        <authorList>
            <person name="Gostincar C."/>
        </authorList>
    </citation>
    <scope>NUCLEOTIDE SEQUENCE [LARGE SCALE GENOMIC DNA]</scope>
    <source>
        <strain evidence="2 3">EXF-1277</strain>
    </source>
</reference>
<dbReference type="PROSITE" id="PS50878">
    <property type="entry name" value="RT_POL"/>
    <property type="match status" value="1"/>
</dbReference>
<gene>
    <name evidence="2" type="ORF">E3Q03_04430</name>
</gene>
<dbReference type="InterPro" id="IPR043502">
    <property type="entry name" value="DNA/RNA_pol_sf"/>
</dbReference>
<evidence type="ECO:0000313" key="2">
    <source>
        <dbReference type="EMBL" id="TIC57636.1"/>
    </source>
</evidence>
<dbReference type="Pfam" id="PF00078">
    <property type="entry name" value="RVT_1"/>
    <property type="match status" value="1"/>
</dbReference>
<feature type="domain" description="Reverse transcriptase" evidence="1">
    <location>
        <begin position="152"/>
        <end position="386"/>
    </location>
</feature>
<dbReference type="SUPFAM" id="SSF56672">
    <property type="entry name" value="DNA/RNA polymerases"/>
    <property type="match status" value="1"/>
</dbReference>
<dbReference type="PANTHER" id="PTHR48462">
    <property type="entry name" value="PROTEIN, PUTATIVE-RELATED"/>
    <property type="match status" value="1"/>
</dbReference>
<dbReference type="EMBL" id="SPRV01000111">
    <property type="protein sequence ID" value="TIC57636.1"/>
    <property type="molecule type" value="Genomic_DNA"/>
</dbReference>
<dbReference type="Proteomes" id="UP000305362">
    <property type="component" value="Unassembled WGS sequence"/>
</dbReference>
<proteinExistence type="predicted"/>
<name>A0AB74K7X2_9BASI</name>
<accession>A0AB74K7X2</accession>